<protein>
    <submittedName>
        <fullName evidence="1">Uncharacterized protein</fullName>
    </submittedName>
</protein>
<dbReference type="AlphaFoldDB" id="A0A0J9XDN7"/>
<reference evidence="1" key="1">
    <citation type="submission" date="2014-03" db="EMBL/GenBank/DDBJ databases">
        <authorList>
            <person name="Casaregola S."/>
        </authorList>
    </citation>
    <scope>NUCLEOTIDE SEQUENCE [LARGE SCALE GENOMIC DNA]</scope>
    <source>
        <strain evidence="1">CLIB 918</strain>
    </source>
</reference>
<evidence type="ECO:0000313" key="2">
    <source>
        <dbReference type="Proteomes" id="UP000242525"/>
    </source>
</evidence>
<comment type="caution">
    <text evidence="1">The sequence shown here is derived from an EMBL/GenBank/DDBJ whole genome shotgun (WGS) entry which is preliminary data.</text>
</comment>
<keyword evidence="2" id="KW-1185">Reference proteome</keyword>
<gene>
    <name evidence="1" type="ORF">BN980_GECA11s00285g</name>
</gene>
<proteinExistence type="predicted"/>
<evidence type="ECO:0000313" key="1">
    <source>
        <dbReference type="EMBL" id="CDO55380.1"/>
    </source>
</evidence>
<dbReference type="Proteomes" id="UP000242525">
    <property type="component" value="Unassembled WGS sequence"/>
</dbReference>
<name>A0A0J9XDN7_GEOCN</name>
<organism evidence="1 2">
    <name type="scientific">Geotrichum candidum</name>
    <name type="common">Oospora lactis</name>
    <name type="synonym">Dipodascus geotrichum</name>
    <dbReference type="NCBI Taxonomy" id="1173061"/>
    <lineage>
        <taxon>Eukaryota</taxon>
        <taxon>Fungi</taxon>
        <taxon>Dikarya</taxon>
        <taxon>Ascomycota</taxon>
        <taxon>Saccharomycotina</taxon>
        <taxon>Dipodascomycetes</taxon>
        <taxon>Dipodascales</taxon>
        <taxon>Dipodascaceae</taxon>
        <taxon>Geotrichum</taxon>
    </lineage>
</organism>
<accession>A0A0J9XDN7</accession>
<dbReference type="OrthoDB" id="21214at2759"/>
<sequence length="229" mass="25749">MSIRVAALNVTQSDDFEVVLGLINQLSQVLEENRQATNDLLEVADSLGLNDDDTDTETSSNNTETVSNILVQENESLRSQIHAQKLKNKAYAQLLTESVQALDKCLSGLRQLIYTKSNESLKIHDKYLSQIHTEQQKTLELELEISTIESKVYDISKILRDAMSASTAIVYSKQKEEIGLSNDHIDQHEGFKTINIEQSPDYIQGFLETIANQQRISSITIDSFNNNDV</sequence>
<dbReference type="EMBL" id="CCBN010000011">
    <property type="protein sequence ID" value="CDO55380.1"/>
    <property type="molecule type" value="Genomic_DNA"/>
</dbReference>